<keyword evidence="1" id="KW-0808">Transferase</keyword>
<dbReference type="PROSITE" id="PS51934">
    <property type="entry name" value="LRAT"/>
    <property type="match status" value="1"/>
</dbReference>
<dbReference type="InterPro" id="IPR051496">
    <property type="entry name" value="H-rev107_PLA/AT"/>
</dbReference>
<dbReference type="InterPro" id="IPR007053">
    <property type="entry name" value="LRAT_dom"/>
</dbReference>
<evidence type="ECO:0000256" key="2">
    <source>
        <dbReference type="ARBA" id="ARBA00022801"/>
    </source>
</evidence>
<feature type="transmembrane region" description="Helical" evidence="4">
    <location>
        <begin position="135"/>
        <end position="156"/>
    </location>
</feature>
<keyword evidence="7" id="KW-1185">Reference proteome</keyword>
<dbReference type="GO" id="GO:0070292">
    <property type="term" value="P:N-acylphosphatidylethanolamine metabolic process"/>
    <property type="evidence" value="ECO:0007669"/>
    <property type="project" value="TreeGrafter"/>
</dbReference>
<dbReference type="GO" id="GO:0004623">
    <property type="term" value="F:phospholipase A2 activity"/>
    <property type="evidence" value="ECO:0007669"/>
    <property type="project" value="TreeGrafter"/>
</dbReference>
<dbReference type="GO" id="GO:0005737">
    <property type="term" value="C:cytoplasm"/>
    <property type="evidence" value="ECO:0007669"/>
    <property type="project" value="TreeGrafter"/>
</dbReference>
<dbReference type="GO" id="GO:0016410">
    <property type="term" value="F:N-acyltransferase activity"/>
    <property type="evidence" value="ECO:0007669"/>
    <property type="project" value="TreeGrafter"/>
</dbReference>
<name>A0A4V1BDI7_9ACTN</name>
<dbReference type="RefSeq" id="WP_135073696.1">
    <property type="nucleotide sequence ID" value="NZ_CP038267.1"/>
</dbReference>
<reference evidence="6 7" key="1">
    <citation type="submission" date="2019-03" db="EMBL/GenBank/DDBJ databases">
        <title>Three New Species of Nocardioides, Nocardioides euryhalodurans sp. nov., Nocardioides seonyuensis sp. nov. and Nocardioides eburneoflavus sp. nov., Iolated from Soil.</title>
        <authorList>
            <person name="Roh S.G."/>
            <person name="Lee C."/>
            <person name="Kim M.-K."/>
            <person name="Kim S.B."/>
        </authorList>
    </citation>
    <scope>NUCLEOTIDE SEQUENCE [LARGE SCALE GENOMIC DNA]</scope>
    <source>
        <strain evidence="6 7">MMS17-SY117</strain>
    </source>
</reference>
<keyword evidence="4" id="KW-0472">Membrane</keyword>
<protein>
    <recommendedName>
        <fullName evidence="5">LRAT domain-containing protein</fullName>
    </recommendedName>
</protein>
<keyword evidence="4" id="KW-0812">Transmembrane</keyword>
<sequence>MADDVEGWAGMARGDHVYVQRGRHYTHHGVDCGDGSVIHYVGPRGPLRHVGRTSLEEFAAGSVVQVRAHVDRLDVETTIENAESRVGSRDYHLVRNNCEHFAAWCCTGRAASSQVRRWALAAQGTFASLVAVQSLGAHLAVLGTVGAGLYAFAGPWRHRAPRPRRP</sequence>
<dbReference type="Proteomes" id="UP000294894">
    <property type="component" value="Chromosome"/>
</dbReference>
<accession>A0A4V1BDI7</accession>
<dbReference type="OrthoDB" id="9812095at2"/>
<dbReference type="Pfam" id="PF04970">
    <property type="entry name" value="LRAT"/>
    <property type="match status" value="1"/>
</dbReference>
<dbReference type="PANTHER" id="PTHR13943">
    <property type="entry name" value="HRAS-LIKE SUPPRESSOR - RELATED"/>
    <property type="match status" value="1"/>
</dbReference>
<evidence type="ECO:0000256" key="3">
    <source>
        <dbReference type="ARBA" id="ARBA00023098"/>
    </source>
</evidence>
<dbReference type="PANTHER" id="PTHR13943:SF77">
    <property type="entry name" value="LRAT DOMAIN-CONTAINING PROTEIN"/>
    <property type="match status" value="1"/>
</dbReference>
<feature type="domain" description="LRAT" evidence="5">
    <location>
        <begin position="17"/>
        <end position="114"/>
    </location>
</feature>
<keyword evidence="4" id="KW-1133">Transmembrane helix</keyword>
<evidence type="ECO:0000256" key="1">
    <source>
        <dbReference type="ARBA" id="ARBA00022679"/>
    </source>
</evidence>
<organism evidence="6 7">
    <name type="scientific">Nocardioides euryhalodurans</name>
    <dbReference type="NCBI Taxonomy" id="2518370"/>
    <lineage>
        <taxon>Bacteria</taxon>
        <taxon>Bacillati</taxon>
        <taxon>Actinomycetota</taxon>
        <taxon>Actinomycetes</taxon>
        <taxon>Propionibacteriales</taxon>
        <taxon>Nocardioidaceae</taxon>
        <taxon>Nocardioides</taxon>
    </lineage>
</organism>
<keyword evidence="3" id="KW-0443">Lipid metabolism</keyword>
<keyword evidence="2" id="KW-0378">Hydrolase</keyword>
<dbReference type="AlphaFoldDB" id="A0A4V1BDI7"/>
<evidence type="ECO:0000313" key="6">
    <source>
        <dbReference type="EMBL" id="QBR91262.1"/>
    </source>
</evidence>
<dbReference type="KEGG" id="noy:EXE57_02485"/>
<dbReference type="GO" id="GO:0008970">
    <property type="term" value="F:phospholipase A1 activity"/>
    <property type="evidence" value="ECO:0007669"/>
    <property type="project" value="TreeGrafter"/>
</dbReference>
<proteinExistence type="predicted"/>
<evidence type="ECO:0000313" key="7">
    <source>
        <dbReference type="Proteomes" id="UP000294894"/>
    </source>
</evidence>
<gene>
    <name evidence="6" type="ORF">EXE57_02485</name>
</gene>
<dbReference type="Gene3D" id="3.90.1720.10">
    <property type="entry name" value="endopeptidase domain like (from Nostoc punctiforme)"/>
    <property type="match status" value="1"/>
</dbReference>
<evidence type="ECO:0000259" key="5">
    <source>
        <dbReference type="PROSITE" id="PS51934"/>
    </source>
</evidence>
<dbReference type="EMBL" id="CP038267">
    <property type="protein sequence ID" value="QBR91262.1"/>
    <property type="molecule type" value="Genomic_DNA"/>
</dbReference>
<evidence type="ECO:0000256" key="4">
    <source>
        <dbReference type="SAM" id="Phobius"/>
    </source>
</evidence>